<keyword evidence="6" id="KW-0732">Signal</keyword>
<dbReference type="PROSITE" id="PS00523">
    <property type="entry name" value="SULFATASE_1"/>
    <property type="match status" value="1"/>
</dbReference>
<evidence type="ECO:0000313" key="11">
    <source>
        <dbReference type="Proteomes" id="UP000261278"/>
    </source>
</evidence>
<dbReference type="EMBL" id="CYZI01000013">
    <property type="protein sequence ID" value="CUO61257.1"/>
    <property type="molecule type" value="Genomic_DNA"/>
</dbReference>
<proteinExistence type="inferred from homology"/>
<dbReference type="PANTHER" id="PTHR42693:SF53">
    <property type="entry name" value="ENDO-4-O-SULFATASE"/>
    <property type="match status" value="1"/>
</dbReference>
<evidence type="ECO:0000256" key="2">
    <source>
        <dbReference type="ARBA" id="ARBA00022723"/>
    </source>
</evidence>
<evidence type="ECO:0000256" key="4">
    <source>
        <dbReference type="ARBA" id="ARBA00022837"/>
    </source>
</evidence>
<keyword evidence="2" id="KW-0479">Metal-binding</keyword>
<dbReference type="GO" id="GO:0046872">
    <property type="term" value="F:metal ion binding"/>
    <property type="evidence" value="ECO:0007669"/>
    <property type="project" value="UniProtKB-KW"/>
</dbReference>
<protein>
    <submittedName>
        <fullName evidence="9">DUF229 domain-containing protein</fullName>
    </submittedName>
    <submittedName>
        <fullName evidence="8">Sulfatase</fullName>
        <ecNumber evidence="8">3.1.6.1</ecNumber>
    </submittedName>
</protein>
<reference evidence="9 11" key="2">
    <citation type="submission" date="2018-08" db="EMBL/GenBank/DDBJ databases">
        <title>A genome reference for cultivated species of the human gut microbiota.</title>
        <authorList>
            <person name="Zou Y."/>
            <person name="Xue W."/>
            <person name="Luo G."/>
        </authorList>
    </citation>
    <scope>NUCLEOTIDE SEQUENCE [LARGE SCALE GENOMIC DNA]</scope>
    <source>
        <strain evidence="9 11">TF05-18</strain>
    </source>
</reference>
<dbReference type="Pfam" id="PF00884">
    <property type="entry name" value="Sulfatase"/>
    <property type="match status" value="1"/>
</dbReference>
<feature type="modified residue" description="3-oxoalanine (Ser)" evidence="5">
    <location>
        <position position="74"/>
    </location>
</feature>
<dbReference type="GO" id="GO:0004065">
    <property type="term" value="F:arylsulfatase activity"/>
    <property type="evidence" value="ECO:0007669"/>
    <property type="project" value="UniProtKB-EC"/>
</dbReference>
<dbReference type="PANTHER" id="PTHR42693">
    <property type="entry name" value="ARYLSULFATASE FAMILY MEMBER"/>
    <property type="match status" value="1"/>
</dbReference>
<dbReference type="Gene3D" id="3.40.720.10">
    <property type="entry name" value="Alkaline Phosphatase, subunit A"/>
    <property type="match status" value="1"/>
</dbReference>
<evidence type="ECO:0000256" key="6">
    <source>
        <dbReference type="SAM" id="SignalP"/>
    </source>
</evidence>
<dbReference type="EC" id="3.1.6.1" evidence="8"/>
<organism evidence="8 10">
    <name type="scientific">Phocaeicola vulgatus</name>
    <name type="common">Bacteroides vulgatus</name>
    <dbReference type="NCBI Taxonomy" id="821"/>
    <lineage>
        <taxon>Bacteria</taxon>
        <taxon>Pseudomonadati</taxon>
        <taxon>Bacteroidota</taxon>
        <taxon>Bacteroidia</taxon>
        <taxon>Bacteroidales</taxon>
        <taxon>Bacteroidaceae</taxon>
        <taxon>Phocaeicola</taxon>
    </lineage>
</organism>
<gene>
    <name evidence="9" type="ORF">DXC44_04675</name>
    <name evidence="8" type="ORF">ERS852457_02363</name>
</gene>
<feature type="chain" id="PRO_5014251335" evidence="6">
    <location>
        <begin position="23"/>
        <end position="478"/>
    </location>
</feature>
<feature type="signal peptide" evidence="6">
    <location>
        <begin position="1"/>
        <end position="22"/>
    </location>
</feature>
<dbReference type="RefSeq" id="WP_008781344.1">
    <property type="nucleotide sequence ID" value="NZ_CAXSKM010000006.1"/>
</dbReference>
<evidence type="ECO:0000313" key="9">
    <source>
        <dbReference type="EMBL" id="RGL88248.1"/>
    </source>
</evidence>
<keyword evidence="3 8" id="KW-0378">Hydrolase</keyword>
<dbReference type="CDD" id="cd16034">
    <property type="entry name" value="sulfatase_like"/>
    <property type="match status" value="1"/>
</dbReference>
<comment type="similarity">
    <text evidence="1">Belongs to the sulfatase family.</text>
</comment>
<dbReference type="Gene3D" id="3.30.1120.10">
    <property type="match status" value="1"/>
</dbReference>
<dbReference type="SUPFAM" id="SSF53649">
    <property type="entry name" value="Alkaline phosphatase-like"/>
    <property type="match status" value="1"/>
</dbReference>
<evidence type="ECO:0000256" key="3">
    <source>
        <dbReference type="ARBA" id="ARBA00022801"/>
    </source>
</evidence>
<dbReference type="EMBL" id="QSSN01000003">
    <property type="protein sequence ID" value="RGL88248.1"/>
    <property type="molecule type" value="Genomic_DNA"/>
</dbReference>
<dbReference type="PROSITE" id="PS00149">
    <property type="entry name" value="SULFATASE_2"/>
    <property type="match status" value="1"/>
</dbReference>
<keyword evidence="4" id="KW-0106">Calcium</keyword>
<evidence type="ECO:0000256" key="1">
    <source>
        <dbReference type="ARBA" id="ARBA00008779"/>
    </source>
</evidence>
<dbReference type="InterPro" id="IPR050738">
    <property type="entry name" value="Sulfatase"/>
</dbReference>
<sequence>MKFFSKKTFFIFPFLTSIYLQAQEKPNLVFIMADQWRGDALGCLGKEPVKTPCLDQLAREGVNFTNAVSSYPVSSPARGMLMTGMYPHKNKVTGNCNSANAPYGVELPQDARCWSDILKANGYQTGYIGKWHLDAPYEPYIDTYNNHGAVAWNEWCPKERRHGFDYWTAYGTYDYHLKPMYWDTDAPRDSFYYVNQWGPEYEADKAIEYLNGHIDKTQPFALVVSMNPPHTGYELVPDRYKEMYKNLNVEALCANRPDIPAKGTEMGDYFRNNIRNYYACMTGVDENIGRIINELKRLGLFKNTIVVFTSDHGICMGAHEQAGKDIFYEESMRIPVLISWPEKIKPKTDRTTMIAFADLYPTLLSIMGFQQQIPEEVQTFDLASVLLCGKENNRIVQPYYYIQSSNPATGYRGLRTDTHTFTIHATDGKVDKIILFDRRSDPYQMNNIAMQHPKLVNRLKSQLKTWLQKTEDPFLNYL</sequence>
<feature type="domain" description="Sulfatase N-terminal" evidence="7">
    <location>
        <begin position="26"/>
        <end position="368"/>
    </location>
</feature>
<accession>A0A174GIR1</accession>
<dbReference type="Proteomes" id="UP000261278">
    <property type="component" value="Unassembled WGS sequence"/>
</dbReference>
<dbReference type="InterPro" id="IPR000917">
    <property type="entry name" value="Sulfatase_N"/>
</dbReference>
<name>A0A174GIR1_PHOVU</name>
<reference evidence="8 10" key="1">
    <citation type="submission" date="2015-09" db="EMBL/GenBank/DDBJ databases">
        <authorList>
            <consortium name="Pathogen Informatics"/>
        </authorList>
    </citation>
    <scope>NUCLEOTIDE SEQUENCE [LARGE SCALE GENOMIC DNA]</scope>
    <source>
        <strain evidence="8 10">2789STDY5834842</strain>
    </source>
</reference>
<evidence type="ECO:0000256" key="5">
    <source>
        <dbReference type="PIRSR" id="PIRSR600917-52"/>
    </source>
</evidence>
<evidence type="ECO:0000313" key="8">
    <source>
        <dbReference type="EMBL" id="CUO61257.1"/>
    </source>
</evidence>
<evidence type="ECO:0000313" key="10">
    <source>
        <dbReference type="Proteomes" id="UP000095333"/>
    </source>
</evidence>
<dbReference type="InterPro" id="IPR017850">
    <property type="entry name" value="Alkaline_phosphatase_core_sf"/>
</dbReference>
<dbReference type="Proteomes" id="UP000095333">
    <property type="component" value="Unassembled WGS sequence"/>
</dbReference>
<dbReference type="AlphaFoldDB" id="A0A174GIR1"/>
<dbReference type="InterPro" id="IPR024607">
    <property type="entry name" value="Sulfatase_CS"/>
</dbReference>
<comment type="PTM">
    <text evidence="5">The conversion to 3-oxoalanine (also known as C-formylglycine, FGly), of a serine or cysteine residue in prokaryotes and of a cysteine residue in eukaryotes, is critical for catalytic activity.</text>
</comment>
<evidence type="ECO:0000259" key="7">
    <source>
        <dbReference type="Pfam" id="PF00884"/>
    </source>
</evidence>